<feature type="compositionally biased region" description="Basic and acidic residues" evidence="1">
    <location>
        <begin position="43"/>
        <end position="59"/>
    </location>
</feature>
<dbReference type="InterPro" id="IPR019632">
    <property type="entry name" value="DUF2497"/>
</dbReference>
<feature type="compositionally biased region" description="Low complexity" evidence="1">
    <location>
        <begin position="89"/>
        <end position="106"/>
    </location>
</feature>
<evidence type="ECO:0000313" key="2">
    <source>
        <dbReference type="EMBL" id="GLK71236.1"/>
    </source>
</evidence>
<keyword evidence="3" id="KW-1185">Reference proteome</keyword>
<dbReference type="Pfam" id="PF10691">
    <property type="entry name" value="DUF2497"/>
    <property type="match status" value="1"/>
</dbReference>
<protein>
    <recommendedName>
        <fullName evidence="4">Cell pole-organizing protein PopZ</fullName>
    </recommendedName>
</protein>
<feature type="region of interest" description="Disordered" evidence="1">
    <location>
        <begin position="222"/>
        <end position="248"/>
    </location>
</feature>
<evidence type="ECO:0000313" key="3">
    <source>
        <dbReference type="Proteomes" id="UP001143370"/>
    </source>
</evidence>
<feature type="compositionally biased region" description="Basic and acidic residues" evidence="1">
    <location>
        <begin position="165"/>
        <end position="203"/>
    </location>
</feature>
<dbReference type="EMBL" id="BSFJ01000005">
    <property type="protein sequence ID" value="GLK71236.1"/>
    <property type="molecule type" value="Genomic_DNA"/>
</dbReference>
<evidence type="ECO:0000256" key="1">
    <source>
        <dbReference type="SAM" id="MobiDB-lite"/>
    </source>
</evidence>
<feature type="compositionally biased region" description="Low complexity" evidence="1">
    <location>
        <begin position="118"/>
        <end position="127"/>
    </location>
</feature>
<feature type="region of interest" description="Disordered" evidence="1">
    <location>
        <begin position="494"/>
        <end position="516"/>
    </location>
</feature>
<dbReference type="RefSeq" id="WP_271188612.1">
    <property type="nucleotide sequence ID" value="NZ_BSFJ01000005.1"/>
</dbReference>
<feature type="region of interest" description="Disordered" evidence="1">
    <location>
        <begin position="139"/>
        <end position="203"/>
    </location>
</feature>
<feature type="compositionally biased region" description="Basic and acidic residues" evidence="1">
    <location>
        <begin position="459"/>
        <end position="474"/>
    </location>
</feature>
<comment type="caution">
    <text evidence="2">The sequence shown here is derived from an EMBL/GenBank/DDBJ whole genome shotgun (WGS) entry which is preliminary data.</text>
</comment>
<gene>
    <name evidence="2" type="ORF">GCM10017643_13510</name>
</gene>
<feature type="compositionally biased region" description="Low complexity" evidence="1">
    <location>
        <begin position="413"/>
        <end position="425"/>
    </location>
</feature>
<evidence type="ECO:0008006" key="4">
    <source>
        <dbReference type="Google" id="ProtNLM"/>
    </source>
</evidence>
<accession>A0A9W6J5N1</accession>
<organism evidence="2 3">
    <name type="scientific">Ancylobacter dichloromethanicus</name>
    <dbReference type="NCBI Taxonomy" id="518825"/>
    <lineage>
        <taxon>Bacteria</taxon>
        <taxon>Pseudomonadati</taxon>
        <taxon>Pseudomonadota</taxon>
        <taxon>Alphaproteobacteria</taxon>
        <taxon>Hyphomicrobiales</taxon>
        <taxon>Xanthobacteraceae</taxon>
        <taxon>Ancylobacter</taxon>
    </lineage>
</organism>
<reference evidence="2" key="1">
    <citation type="journal article" date="2014" name="Int. J. Syst. Evol. Microbiol.">
        <title>Complete genome sequence of Corynebacterium casei LMG S-19264T (=DSM 44701T), isolated from a smear-ripened cheese.</title>
        <authorList>
            <consortium name="US DOE Joint Genome Institute (JGI-PGF)"/>
            <person name="Walter F."/>
            <person name="Albersmeier A."/>
            <person name="Kalinowski J."/>
            <person name="Ruckert C."/>
        </authorList>
    </citation>
    <scope>NUCLEOTIDE SEQUENCE</scope>
    <source>
        <strain evidence="2">VKM B-2484</strain>
    </source>
</reference>
<feature type="compositionally biased region" description="Low complexity" evidence="1">
    <location>
        <begin position="139"/>
        <end position="151"/>
    </location>
</feature>
<proteinExistence type="predicted"/>
<sequence length="580" mass="59583">MAVNARGNEPSMEEILASIRRIISDEVASDPVPSTRNDPPARSGREGSARDGGSREASARDTSAGRAAAPGREPSGNATLRPASPAPLRPAAAAPSSATLSYAPAPYRERPEAPVDYAPRGRAPAADPFAARPLSLSAASSVYSGGSAARALETPMPSRPASETRPPEPRRAEARLFPDSRPLPDHRPLPDLRALPEPRARLEPRLVEPRAVEPRAVEPRLVAPRASAASRPSAVPMAGPSAIKPSAAAPSAAGAPVARPMMARPQAPLDSDLDKPLAAALLDLALVEQAVQAELANAVIAAPAAGEGSASGIASADVKVAGKVPAGGEIRSAQPGDVATAARGEIGHARMPVPAAPSWLPEPDATAAPGTIAPVMAEAATADAPEDTATVAPAEAKPVAETAEMPRPPHDVPAASLSAASLPAEEPVKAPVRDGTGGTTAARAETAPDAPSVAAPMRPDFRSLDPRPPEPRPLDARLAESRLAETRLSESRLVMGSRLGSAPEAGEPERERLVSAPASSAVSAAFGSLHRTVNANPRTVEDLVAAALRPMLKAWLDENLPAMVERLVRAEIERVARQGQ</sequence>
<reference evidence="2" key="2">
    <citation type="submission" date="2023-01" db="EMBL/GenBank/DDBJ databases">
        <authorList>
            <person name="Sun Q."/>
            <person name="Evtushenko L."/>
        </authorList>
    </citation>
    <scope>NUCLEOTIDE SEQUENCE</scope>
    <source>
        <strain evidence="2">VKM B-2484</strain>
    </source>
</reference>
<feature type="region of interest" description="Disordered" evidence="1">
    <location>
        <begin position="25"/>
        <end position="127"/>
    </location>
</feature>
<dbReference type="Proteomes" id="UP001143370">
    <property type="component" value="Unassembled WGS sequence"/>
</dbReference>
<dbReference type="AlphaFoldDB" id="A0A9W6J5N1"/>
<name>A0A9W6J5N1_9HYPH</name>
<feature type="region of interest" description="Disordered" evidence="1">
    <location>
        <begin position="400"/>
        <end position="474"/>
    </location>
</feature>